<dbReference type="PROSITE" id="PS51892">
    <property type="entry name" value="SUBTILASE"/>
    <property type="match status" value="1"/>
</dbReference>
<name>A0ABS2Q048_9BACL</name>
<dbReference type="PROSITE" id="PS00138">
    <property type="entry name" value="SUBTILASE_SER"/>
    <property type="match status" value="1"/>
</dbReference>
<evidence type="ECO:0000256" key="2">
    <source>
        <dbReference type="ARBA" id="ARBA00022670"/>
    </source>
</evidence>
<proteinExistence type="inferred from homology"/>
<sequence length="133" mass="14268">MIVSASGNENTHLGWPAVYDEVVSVGAVDQKLERAGFSNFGHELDVTAPGVDIYSTYPVGRYAKLSGTSMATPIVSGVIALLIASASQSKIKLTPDVIMEMIRERSVDLGERGFDDMFGNGLINVYKLIEGND</sequence>
<keyword evidence="2 7" id="KW-0645">Protease</keyword>
<dbReference type="EMBL" id="JAFBER010000010">
    <property type="protein sequence ID" value="MBM7645663.1"/>
    <property type="molecule type" value="Genomic_DNA"/>
</dbReference>
<keyword evidence="4" id="KW-0720">Serine protease</keyword>
<reference evidence="7 8" key="1">
    <citation type="submission" date="2021-01" db="EMBL/GenBank/DDBJ databases">
        <title>Genomic Encyclopedia of Type Strains, Phase IV (KMG-IV): sequencing the most valuable type-strain genomes for metagenomic binning, comparative biology and taxonomic classification.</title>
        <authorList>
            <person name="Goeker M."/>
        </authorList>
    </citation>
    <scope>NUCLEOTIDE SEQUENCE [LARGE SCALE GENOMIC DNA]</scope>
    <source>
        <strain evidence="7 8">DSM 28236</strain>
    </source>
</reference>
<dbReference type="InterPro" id="IPR023828">
    <property type="entry name" value="Peptidase_S8_Ser-AS"/>
</dbReference>
<accession>A0ABS2Q048</accession>
<dbReference type="InterPro" id="IPR000209">
    <property type="entry name" value="Peptidase_S8/S53_dom"/>
</dbReference>
<gene>
    <name evidence="7" type="ORF">JOD45_001881</name>
</gene>
<feature type="domain" description="Peptidase S8/S53" evidence="6">
    <location>
        <begin position="2"/>
        <end position="121"/>
    </location>
</feature>
<keyword evidence="3" id="KW-0378">Hydrolase</keyword>
<evidence type="ECO:0000256" key="1">
    <source>
        <dbReference type="ARBA" id="ARBA00011073"/>
    </source>
</evidence>
<dbReference type="PANTHER" id="PTHR43806:SF11">
    <property type="entry name" value="CEREVISIN-RELATED"/>
    <property type="match status" value="1"/>
</dbReference>
<dbReference type="Gene3D" id="3.40.50.200">
    <property type="entry name" value="Peptidase S8/S53 domain"/>
    <property type="match status" value="1"/>
</dbReference>
<dbReference type="SUPFAM" id="SSF52743">
    <property type="entry name" value="Subtilisin-like"/>
    <property type="match status" value="1"/>
</dbReference>
<comment type="similarity">
    <text evidence="1 5">Belongs to the peptidase S8 family.</text>
</comment>
<dbReference type="GO" id="GO:0008233">
    <property type="term" value="F:peptidase activity"/>
    <property type="evidence" value="ECO:0007669"/>
    <property type="project" value="UniProtKB-KW"/>
</dbReference>
<dbReference type="RefSeq" id="WP_380897004.1">
    <property type="nucleotide sequence ID" value="NZ_JBHLTV010000010.1"/>
</dbReference>
<dbReference type="InterPro" id="IPR050131">
    <property type="entry name" value="Peptidase_S8_subtilisin-like"/>
</dbReference>
<comment type="caution">
    <text evidence="7">The sequence shown here is derived from an EMBL/GenBank/DDBJ whole genome shotgun (WGS) entry which is preliminary data.</text>
</comment>
<dbReference type="Pfam" id="PF00082">
    <property type="entry name" value="Peptidase_S8"/>
    <property type="match status" value="1"/>
</dbReference>
<evidence type="ECO:0000313" key="8">
    <source>
        <dbReference type="Proteomes" id="UP000808914"/>
    </source>
</evidence>
<dbReference type="PANTHER" id="PTHR43806">
    <property type="entry name" value="PEPTIDASE S8"/>
    <property type="match status" value="1"/>
</dbReference>
<evidence type="ECO:0000313" key="7">
    <source>
        <dbReference type="EMBL" id="MBM7645663.1"/>
    </source>
</evidence>
<evidence type="ECO:0000256" key="3">
    <source>
        <dbReference type="ARBA" id="ARBA00022801"/>
    </source>
</evidence>
<dbReference type="InterPro" id="IPR036852">
    <property type="entry name" value="Peptidase_S8/S53_dom_sf"/>
</dbReference>
<keyword evidence="8" id="KW-1185">Reference proteome</keyword>
<organism evidence="7 8">
    <name type="scientific">Scopulibacillus daqui</name>
    <dbReference type="NCBI Taxonomy" id="1469162"/>
    <lineage>
        <taxon>Bacteria</taxon>
        <taxon>Bacillati</taxon>
        <taxon>Bacillota</taxon>
        <taxon>Bacilli</taxon>
        <taxon>Bacillales</taxon>
        <taxon>Sporolactobacillaceae</taxon>
        <taxon>Scopulibacillus</taxon>
    </lineage>
</organism>
<evidence type="ECO:0000256" key="5">
    <source>
        <dbReference type="PROSITE-ProRule" id="PRU01240"/>
    </source>
</evidence>
<protein>
    <submittedName>
        <fullName evidence="7">Subtilisin family serine protease</fullName>
    </submittedName>
</protein>
<dbReference type="GO" id="GO:0006508">
    <property type="term" value="P:proteolysis"/>
    <property type="evidence" value="ECO:0007669"/>
    <property type="project" value="UniProtKB-KW"/>
</dbReference>
<evidence type="ECO:0000256" key="4">
    <source>
        <dbReference type="ARBA" id="ARBA00022825"/>
    </source>
</evidence>
<dbReference type="Proteomes" id="UP000808914">
    <property type="component" value="Unassembled WGS sequence"/>
</dbReference>
<evidence type="ECO:0000259" key="6">
    <source>
        <dbReference type="Pfam" id="PF00082"/>
    </source>
</evidence>
<comment type="caution">
    <text evidence="5">Lacks conserved residue(s) required for the propagation of feature annotation.</text>
</comment>